<dbReference type="EMBL" id="BOOA01000020">
    <property type="protein sequence ID" value="GIH24591.1"/>
    <property type="molecule type" value="Genomic_DNA"/>
</dbReference>
<keyword evidence="4" id="KW-1003">Cell membrane</keyword>
<dbReference type="InterPro" id="IPR003439">
    <property type="entry name" value="ABC_transporter-like_ATP-bd"/>
</dbReference>
<evidence type="ECO:0000256" key="2">
    <source>
        <dbReference type="ARBA" id="ARBA00005417"/>
    </source>
</evidence>
<dbReference type="GO" id="GO:0015413">
    <property type="term" value="F:ABC-type nickel transporter activity"/>
    <property type="evidence" value="ECO:0007669"/>
    <property type="project" value="UniProtKB-EC"/>
</dbReference>
<dbReference type="RefSeq" id="WP_204041347.1">
    <property type="nucleotide sequence ID" value="NZ_BOOA01000020.1"/>
</dbReference>
<evidence type="ECO:0000256" key="9">
    <source>
        <dbReference type="ARBA" id="ARBA00023065"/>
    </source>
</evidence>
<evidence type="ECO:0000313" key="17">
    <source>
        <dbReference type="EMBL" id="GIH24591.1"/>
    </source>
</evidence>
<evidence type="ECO:0000256" key="14">
    <source>
        <dbReference type="ARBA" id="ARBA00044143"/>
    </source>
</evidence>
<evidence type="ECO:0000256" key="4">
    <source>
        <dbReference type="ARBA" id="ARBA00022475"/>
    </source>
</evidence>
<dbReference type="Pfam" id="PF00005">
    <property type="entry name" value="ABC_tran"/>
    <property type="match status" value="1"/>
</dbReference>
<dbReference type="SMART" id="SM00382">
    <property type="entry name" value="AAA"/>
    <property type="match status" value="1"/>
</dbReference>
<evidence type="ECO:0000313" key="18">
    <source>
        <dbReference type="Proteomes" id="UP000640052"/>
    </source>
</evidence>
<proteinExistence type="inferred from homology"/>
<evidence type="ECO:0000256" key="12">
    <source>
        <dbReference type="ARBA" id="ARBA00038669"/>
    </source>
</evidence>
<dbReference type="SUPFAM" id="SSF52540">
    <property type="entry name" value="P-loop containing nucleoside triphosphate hydrolases"/>
    <property type="match status" value="1"/>
</dbReference>
<evidence type="ECO:0000256" key="1">
    <source>
        <dbReference type="ARBA" id="ARBA00004202"/>
    </source>
</evidence>
<dbReference type="PROSITE" id="PS00211">
    <property type="entry name" value="ABC_TRANSPORTER_1"/>
    <property type="match status" value="1"/>
</dbReference>
<dbReference type="AlphaFoldDB" id="A0A919QAR8"/>
<evidence type="ECO:0000256" key="8">
    <source>
        <dbReference type="ARBA" id="ARBA00022967"/>
    </source>
</evidence>
<keyword evidence="11" id="KW-0472">Membrane</keyword>
<reference evidence="17" key="1">
    <citation type="submission" date="2021-01" db="EMBL/GenBank/DDBJ databases">
        <title>Whole genome shotgun sequence of Acrocarpospora phusangensis NBRC 108782.</title>
        <authorList>
            <person name="Komaki H."/>
            <person name="Tamura T."/>
        </authorList>
    </citation>
    <scope>NUCLEOTIDE SEQUENCE</scope>
    <source>
        <strain evidence="17">NBRC 108782</strain>
    </source>
</reference>
<evidence type="ECO:0000256" key="3">
    <source>
        <dbReference type="ARBA" id="ARBA00022448"/>
    </source>
</evidence>
<keyword evidence="6" id="KW-0547">Nucleotide-binding</keyword>
<dbReference type="InterPro" id="IPR027417">
    <property type="entry name" value="P-loop_NTPase"/>
</dbReference>
<evidence type="ECO:0000256" key="7">
    <source>
        <dbReference type="ARBA" id="ARBA00022840"/>
    </source>
</evidence>
<dbReference type="GO" id="GO:0005524">
    <property type="term" value="F:ATP binding"/>
    <property type="evidence" value="ECO:0007669"/>
    <property type="project" value="UniProtKB-KW"/>
</dbReference>
<comment type="similarity">
    <text evidence="2">Belongs to the ABC transporter superfamily.</text>
</comment>
<accession>A0A919QAR8</accession>
<dbReference type="GO" id="GO:0016887">
    <property type="term" value="F:ATP hydrolysis activity"/>
    <property type="evidence" value="ECO:0007669"/>
    <property type="project" value="InterPro"/>
</dbReference>
<dbReference type="InterPro" id="IPR017871">
    <property type="entry name" value="ABC_transporter-like_CS"/>
</dbReference>
<dbReference type="InterPro" id="IPR003593">
    <property type="entry name" value="AAA+_ATPase"/>
</dbReference>
<dbReference type="EC" id="7.2.2.11" evidence="13"/>
<protein>
    <recommendedName>
        <fullName evidence="14">Nickel import system ATP-binding protein NikD</fullName>
        <ecNumber evidence="13">7.2.2.11</ecNumber>
    </recommendedName>
</protein>
<evidence type="ECO:0000256" key="6">
    <source>
        <dbReference type="ARBA" id="ARBA00022741"/>
    </source>
</evidence>
<comment type="catalytic activity">
    <reaction evidence="15">
        <text>Ni(2+)(out) + ATP + H2O = Ni(2+)(in) + ADP + phosphate + H(+)</text>
        <dbReference type="Rhea" id="RHEA:15557"/>
        <dbReference type="ChEBI" id="CHEBI:15377"/>
        <dbReference type="ChEBI" id="CHEBI:15378"/>
        <dbReference type="ChEBI" id="CHEBI:30616"/>
        <dbReference type="ChEBI" id="CHEBI:43474"/>
        <dbReference type="ChEBI" id="CHEBI:49786"/>
        <dbReference type="ChEBI" id="CHEBI:456216"/>
        <dbReference type="EC" id="7.2.2.11"/>
    </reaction>
    <physiologicalReaction direction="left-to-right" evidence="15">
        <dbReference type="Rhea" id="RHEA:15558"/>
    </physiologicalReaction>
</comment>
<comment type="subunit">
    <text evidence="12">The complex is composed of two ATP-binding proteins (NikD and NikE), two transmembrane proteins (NikB and NikC) and a solute-binding protein (NikA).</text>
</comment>
<keyword evidence="5" id="KW-0533">Nickel</keyword>
<keyword evidence="18" id="KW-1185">Reference proteome</keyword>
<dbReference type="Proteomes" id="UP000640052">
    <property type="component" value="Unassembled WGS sequence"/>
</dbReference>
<dbReference type="PANTHER" id="PTHR43297:SF13">
    <property type="entry name" value="NICKEL ABC TRANSPORTER, ATP-BINDING PROTEIN"/>
    <property type="match status" value="1"/>
</dbReference>
<dbReference type="GO" id="GO:0005886">
    <property type="term" value="C:plasma membrane"/>
    <property type="evidence" value="ECO:0007669"/>
    <property type="project" value="UniProtKB-SubCell"/>
</dbReference>
<keyword evidence="9" id="KW-0406">Ion transport</keyword>
<evidence type="ECO:0000256" key="11">
    <source>
        <dbReference type="ARBA" id="ARBA00023136"/>
    </source>
</evidence>
<sequence>MSEPVLAVSGLDVSFVQYAKGLRTRTVPGITGLDLEVAEGEILAVLGASGSGKTLLAQAILGILPHNARTGGEILFRGSRLTPARRTRVLGREISYIPQSVTSLDPLMPVGAQVRIGLDAAVAERVRRRLFARYDLQDHVAGRYPHQLSGGMLRRVLFATSVRDTVRLVIADEPTPGLHAEAVEEVLRHLRELAVSGVAVLLITHDIRAAVSVARRVAVMREGRLVTMETADAFTGDGAELRHPFARDLWRALPQNQFSPGGTEWHS</sequence>
<comment type="subcellular location">
    <subcellularLocation>
        <location evidence="1">Cell membrane</location>
        <topology evidence="1">Peripheral membrane protein</topology>
    </subcellularLocation>
</comment>
<keyword evidence="10" id="KW-0921">Nickel transport</keyword>
<gene>
    <name evidence="17" type="ORF">Aph01nite_29010</name>
</gene>
<dbReference type="Gene3D" id="3.40.50.300">
    <property type="entry name" value="P-loop containing nucleotide triphosphate hydrolases"/>
    <property type="match status" value="1"/>
</dbReference>
<keyword evidence="8" id="KW-1278">Translocase</keyword>
<comment type="caution">
    <text evidence="17">The sequence shown here is derived from an EMBL/GenBank/DDBJ whole genome shotgun (WGS) entry which is preliminary data.</text>
</comment>
<feature type="domain" description="ABC transporter" evidence="16">
    <location>
        <begin position="8"/>
        <end position="247"/>
    </location>
</feature>
<keyword evidence="7" id="KW-0067">ATP-binding</keyword>
<evidence type="ECO:0000256" key="5">
    <source>
        <dbReference type="ARBA" id="ARBA00022596"/>
    </source>
</evidence>
<evidence type="ECO:0000256" key="13">
    <source>
        <dbReference type="ARBA" id="ARBA00039098"/>
    </source>
</evidence>
<evidence type="ECO:0000256" key="15">
    <source>
        <dbReference type="ARBA" id="ARBA00048610"/>
    </source>
</evidence>
<dbReference type="InterPro" id="IPR050388">
    <property type="entry name" value="ABC_Ni/Peptide_Import"/>
</dbReference>
<dbReference type="PANTHER" id="PTHR43297">
    <property type="entry name" value="OLIGOPEPTIDE TRANSPORT ATP-BINDING PROTEIN APPD"/>
    <property type="match status" value="1"/>
</dbReference>
<name>A0A919QAR8_9ACTN</name>
<organism evidence="17 18">
    <name type="scientific">Acrocarpospora phusangensis</name>
    <dbReference type="NCBI Taxonomy" id="1070424"/>
    <lineage>
        <taxon>Bacteria</taxon>
        <taxon>Bacillati</taxon>
        <taxon>Actinomycetota</taxon>
        <taxon>Actinomycetes</taxon>
        <taxon>Streptosporangiales</taxon>
        <taxon>Streptosporangiaceae</taxon>
        <taxon>Acrocarpospora</taxon>
    </lineage>
</organism>
<dbReference type="PROSITE" id="PS50893">
    <property type="entry name" value="ABC_TRANSPORTER_2"/>
    <property type="match status" value="1"/>
</dbReference>
<evidence type="ECO:0000256" key="10">
    <source>
        <dbReference type="ARBA" id="ARBA00023112"/>
    </source>
</evidence>
<evidence type="ECO:0000259" key="16">
    <source>
        <dbReference type="PROSITE" id="PS50893"/>
    </source>
</evidence>
<keyword evidence="3" id="KW-0813">Transport</keyword>